<dbReference type="PROSITE" id="PS51186">
    <property type="entry name" value="GNAT"/>
    <property type="match status" value="2"/>
</dbReference>
<dbReference type="InterPro" id="IPR000182">
    <property type="entry name" value="GNAT_dom"/>
</dbReference>
<accession>A0AB39BP11</accession>
<proteinExistence type="predicted"/>
<dbReference type="RefSeq" id="WP_368503049.1">
    <property type="nucleotide sequence ID" value="NZ_CP162551.1"/>
</dbReference>
<evidence type="ECO:0000259" key="3">
    <source>
        <dbReference type="PROSITE" id="PS51186"/>
    </source>
</evidence>
<gene>
    <name evidence="4" type="ORF">AB3N04_12205</name>
</gene>
<feature type="domain" description="N-acetyltransferase" evidence="3">
    <location>
        <begin position="1"/>
        <end position="140"/>
    </location>
</feature>
<dbReference type="EC" id="2.3.1.-" evidence="4"/>
<protein>
    <submittedName>
        <fullName evidence="4">GNAT family N-acetyltransferase</fullName>
        <ecNumber evidence="4">2.3.1.-</ecNumber>
    </submittedName>
</protein>
<dbReference type="Pfam" id="PF00583">
    <property type="entry name" value="Acetyltransf_1"/>
    <property type="match status" value="2"/>
</dbReference>
<dbReference type="InterPro" id="IPR016181">
    <property type="entry name" value="Acyl_CoA_acyltransferase"/>
</dbReference>
<organism evidence="4">
    <name type="scientific">Alkalihalophilus sp. As8PL</name>
    <dbReference type="NCBI Taxonomy" id="3237103"/>
    <lineage>
        <taxon>Bacteria</taxon>
        <taxon>Bacillati</taxon>
        <taxon>Bacillota</taxon>
        <taxon>Bacilli</taxon>
        <taxon>Bacillales</taxon>
        <taxon>Bacillaceae</taxon>
        <taxon>Alkalihalophilus</taxon>
    </lineage>
</organism>
<evidence type="ECO:0000313" key="4">
    <source>
        <dbReference type="EMBL" id="XDI35479.1"/>
    </source>
</evidence>
<dbReference type="GO" id="GO:0016747">
    <property type="term" value="F:acyltransferase activity, transferring groups other than amino-acyl groups"/>
    <property type="evidence" value="ECO:0007669"/>
    <property type="project" value="InterPro"/>
</dbReference>
<evidence type="ECO:0000256" key="2">
    <source>
        <dbReference type="ARBA" id="ARBA00023315"/>
    </source>
</evidence>
<name>A0AB39BP11_9BACI</name>
<sequence>MLLTKQLQDIKTLQQDVERYDKINLKLNWEMLETRPHNETNDYFYYEDQELVAFLGIYRFGNKAEICGMVRPSKRRNGHAGKLLNEALTQLKSSGIQTVLLNIPSNSTTGHRFAKSQPVIYSFSEHQMKWNPHIRSKTGRDDVVIKEAQAEDLEYIIQMDAQGFGMSETEARTMYSPGAEKGHYIVYANNVRAGKLRVIVDDKASWIYGFVVTPSMQGKGIGQAVLVRLVQQEAAKGQDVLLEVALENAHALKLYTSVGFEQFSTQDYYTFSE</sequence>
<evidence type="ECO:0000256" key="1">
    <source>
        <dbReference type="ARBA" id="ARBA00022679"/>
    </source>
</evidence>
<keyword evidence="2 4" id="KW-0012">Acyltransferase</keyword>
<feature type="domain" description="N-acetyltransferase" evidence="3">
    <location>
        <begin position="143"/>
        <end position="273"/>
    </location>
</feature>
<dbReference type="SUPFAM" id="SSF55729">
    <property type="entry name" value="Acyl-CoA N-acyltransferases (Nat)"/>
    <property type="match status" value="2"/>
</dbReference>
<dbReference type="EMBL" id="CP162551">
    <property type="protein sequence ID" value="XDI35479.1"/>
    <property type="molecule type" value="Genomic_DNA"/>
</dbReference>
<keyword evidence="1 4" id="KW-0808">Transferase</keyword>
<dbReference type="InterPro" id="IPR050832">
    <property type="entry name" value="Bact_Acetyltransf"/>
</dbReference>
<dbReference type="CDD" id="cd04301">
    <property type="entry name" value="NAT_SF"/>
    <property type="match status" value="2"/>
</dbReference>
<dbReference type="Gene3D" id="3.40.630.30">
    <property type="match status" value="2"/>
</dbReference>
<dbReference type="PANTHER" id="PTHR43877">
    <property type="entry name" value="AMINOALKYLPHOSPHONATE N-ACETYLTRANSFERASE-RELATED-RELATED"/>
    <property type="match status" value="1"/>
</dbReference>
<reference evidence="4" key="1">
    <citation type="submission" date="2024-07" db="EMBL/GenBank/DDBJ databases">
        <title>Identification and characteristics of an arsenic-resistant bacterial isolate, which belongs to a novel species.</title>
        <authorList>
            <person name="Juszczyk A."/>
            <person name="Kowalczyk A."/>
            <person name="Was K."/>
            <person name="Kosowicz W."/>
            <person name="Budzyn A."/>
            <person name="Latowski D."/>
        </authorList>
    </citation>
    <scope>NUCLEOTIDE SEQUENCE</scope>
    <source>
        <strain evidence="4">As8PL</strain>
    </source>
</reference>
<dbReference type="AlphaFoldDB" id="A0AB39BP11"/>